<evidence type="ECO:0000313" key="2">
    <source>
        <dbReference type="Proteomes" id="UP000075604"/>
    </source>
</evidence>
<name>A0A150PTH1_SORCE</name>
<accession>A0A150PTH1</accession>
<gene>
    <name evidence="1" type="ORF">BE04_43605</name>
</gene>
<comment type="caution">
    <text evidence="1">The sequence shown here is derived from an EMBL/GenBank/DDBJ whole genome shotgun (WGS) entry which is preliminary data.</text>
</comment>
<organism evidence="1 2">
    <name type="scientific">Sorangium cellulosum</name>
    <name type="common">Polyangium cellulosum</name>
    <dbReference type="NCBI Taxonomy" id="56"/>
    <lineage>
        <taxon>Bacteria</taxon>
        <taxon>Pseudomonadati</taxon>
        <taxon>Myxococcota</taxon>
        <taxon>Polyangia</taxon>
        <taxon>Polyangiales</taxon>
        <taxon>Polyangiaceae</taxon>
        <taxon>Sorangium</taxon>
    </lineage>
</organism>
<evidence type="ECO:0000313" key="1">
    <source>
        <dbReference type="EMBL" id="KYF58970.1"/>
    </source>
</evidence>
<dbReference type="SUPFAM" id="SSF52540">
    <property type="entry name" value="P-loop containing nucleoside triphosphate hydrolases"/>
    <property type="match status" value="1"/>
</dbReference>
<sequence length="659" mass="72534">MSSRPFSSVHADAWSSEFLDVPSLNKSVSDFLMQRVEDVRCAGARGAAAGSSSSVLLLGIAGSGKTHLFARLRRQIGPRAVFVHTRPELGADPSPRHVLAAVVRSLRRRVSEEERQQVEVMVGAMLASVQGAKSHFPIAYLDECRAQAPEAQRALVQRAIASLEERFPEIWPRYLERLLDVLFAAAPKQRALFAWLSGEEPSQLELDLIGERGGLQDGEVLSALRTLGVVALFGAPIVLVFDQLENLVEEEGRTGRIVAYARLLSELRDTVRGLVLVQMALQTAWTARIHPALHESDRARLEETVKHLALPRREEKRQLIELWRATLPEEERAQPFPYPFSAADVEQWIRTQGMTPRMLMQACGEAYLRASAPAEEDAAGCDPVSSSADEPLRAQWAERLAQARAQIDDEAKQEHGVSADTIRGGLIAALALLGVRAGEAVKKDIPSLKVRQGDMVRDLLIAQHAHHRSLASVIRAATGLAREHPAILLRERAFAIRPTWKEVERLLNAFLETPGAQFVQIDRENLAQLIALEDLLSAARSQDLCGHDGQPIPYADVVSWAEKELRCADWPPVAAALENAEVGSLPPPEPMLRRKASPKTKGGARAVIERLRVASFDRLVMEVRAVEPGATSSTVTAELRGMRVKMFGDAIVAMEDPWS</sequence>
<protein>
    <recommendedName>
        <fullName evidence="3">Orc1-like AAA ATPase domain-containing protein</fullName>
    </recommendedName>
</protein>
<dbReference type="EMBL" id="JELX01001448">
    <property type="protein sequence ID" value="KYF58970.1"/>
    <property type="molecule type" value="Genomic_DNA"/>
</dbReference>
<evidence type="ECO:0008006" key="3">
    <source>
        <dbReference type="Google" id="ProtNLM"/>
    </source>
</evidence>
<reference evidence="1 2" key="1">
    <citation type="submission" date="2014-02" db="EMBL/GenBank/DDBJ databases">
        <title>The small core and large imbalanced accessory genome model reveals a collaborative survival strategy of Sorangium cellulosum strains in nature.</title>
        <authorList>
            <person name="Han K."/>
            <person name="Peng R."/>
            <person name="Blom J."/>
            <person name="Li Y.-Z."/>
        </authorList>
    </citation>
    <scope>NUCLEOTIDE SEQUENCE [LARGE SCALE GENOMIC DNA]</scope>
    <source>
        <strain evidence="1 2">So0157-18</strain>
    </source>
</reference>
<dbReference type="Proteomes" id="UP000075604">
    <property type="component" value="Unassembled WGS sequence"/>
</dbReference>
<dbReference type="AlphaFoldDB" id="A0A150PTH1"/>
<proteinExistence type="predicted"/>
<dbReference type="InterPro" id="IPR027417">
    <property type="entry name" value="P-loop_NTPase"/>
</dbReference>